<reference evidence="1" key="2">
    <citation type="submission" date="2025-08" db="UniProtKB">
        <authorList>
            <consortium name="EnsemblFungi"/>
        </authorList>
    </citation>
    <scope>IDENTIFICATION</scope>
    <source>
        <strain evidence="1">4287 / CBS 123668 / FGSC 9935 / NRRL 34936</strain>
    </source>
</reference>
<evidence type="ECO:0000313" key="1">
    <source>
        <dbReference type="EnsemblFungi" id="FOXG_15776P0"/>
    </source>
</evidence>
<name>A0A0D2YHI3_FUSOF</name>
<organism evidence="1 2">
    <name type="scientific">Fusarium oxysporum (strain Fo5176)</name>
    <name type="common">Fusarium vascular wilt</name>
    <dbReference type="NCBI Taxonomy" id="660025"/>
    <lineage>
        <taxon>Eukaryota</taxon>
        <taxon>Fungi</taxon>
        <taxon>Dikarya</taxon>
        <taxon>Ascomycota</taxon>
        <taxon>Pezizomycotina</taxon>
        <taxon>Sordariomycetes</taxon>
        <taxon>Hypocreomycetidae</taxon>
        <taxon>Hypocreales</taxon>
        <taxon>Nectriaceae</taxon>
        <taxon>Fusarium</taxon>
        <taxon>Fusarium oxysporum species complex</taxon>
    </lineage>
</organism>
<accession>A0A0D2YHI3</accession>
<dbReference type="EnsemblFungi" id="FOXG_15776T0">
    <property type="protein sequence ID" value="FOXG_15776P0"/>
    <property type="gene ID" value="FOXG_15776"/>
</dbReference>
<dbReference type="AlphaFoldDB" id="A0A0D2YHI3"/>
<reference evidence="2" key="1">
    <citation type="journal article" date="2012" name="Mol. Plant Microbe Interact.">
        <title>A highly conserved effector in Fusarium oxysporum is required for full virulence on Arabidopsis.</title>
        <authorList>
            <person name="Thatcher L.F."/>
            <person name="Gardiner D.M."/>
            <person name="Kazan K."/>
            <person name="Manners J."/>
        </authorList>
    </citation>
    <scope>NUCLEOTIDE SEQUENCE [LARGE SCALE GENOMIC DNA]</scope>
    <source>
        <strain evidence="2">Fo5176</strain>
    </source>
</reference>
<protein>
    <submittedName>
        <fullName evidence="1">Uncharacterized protein</fullName>
    </submittedName>
</protein>
<proteinExistence type="predicted"/>
<sequence length="207" mass="22715">MLISTSKLYNSDEEATLTWRKSLPGADRIAIRTGAIVIANNEAINLLREGGVPEHQLLPVQGGERIPLFTRETWNKANANPSLFCPGPPGAPRRPLDKLAAFSVDVWPSLHCMMPTDHPEVIDTATVYKGSAGPYSCTLDITIGMKYGLLKIGELMPPEKLTPGHRSFIECIPPWRIKTEAATKAVEKNGKTKVLTMDFARPVTLDI</sequence>
<evidence type="ECO:0000313" key="2">
    <source>
        <dbReference type="Proteomes" id="UP000002489"/>
    </source>
</evidence>
<dbReference type="Proteomes" id="UP000002489">
    <property type="component" value="Unassembled WGS sequence"/>
</dbReference>